<comment type="caution">
    <text evidence="1">The sequence shown here is derived from an EMBL/GenBank/DDBJ whole genome shotgun (WGS) entry which is preliminary data.</text>
</comment>
<name>A0A7W7PZ70_9PSEU</name>
<proteinExistence type="predicted"/>
<sequence length="40" mass="4027">MLVPPPGAAAVLSAQQARGLGLALDQAAVRTDDQPDRQAG</sequence>
<evidence type="ECO:0000313" key="2">
    <source>
        <dbReference type="Proteomes" id="UP000520767"/>
    </source>
</evidence>
<accession>A0A7W7PZ70</accession>
<dbReference type="RefSeq" id="WP_260417850.1">
    <property type="nucleotide sequence ID" value="NZ_JACHJQ010000001.1"/>
</dbReference>
<organism evidence="1 2">
    <name type="scientific">Actinophytocola algeriensis</name>
    <dbReference type="NCBI Taxonomy" id="1768010"/>
    <lineage>
        <taxon>Bacteria</taxon>
        <taxon>Bacillati</taxon>
        <taxon>Actinomycetota</taxon>
        <taxon>Actinomycetes</taxon>
        <taxon>Pseudonocardiales</taxon>
        <taxon>Pseudonocardiaceae</taxon>
    </lineage>
</organism>
<protein>
    <submittedName>
        <fullName evidence="1">Uncharacterized protein</fullName>
    </submittedName>
</protein>
<reference evidence="1 2" key="1">
    <citation type="submission" date="2020-08" db="EMBL/GenBank/DDBJ databases">
        <title>Genomic Encyclopedia of Type Strains, Phase III (KMG-III): the genomes of soil and plant-associated and newly described type strains.</title>
        <authorList>
            <person name="Whitman W."/>
        </authorList>
    </citation>
    <scope>NUCLEOTIDE SEQUENCE [LARGE SCALE GENOMIC DNA]</scope>
    <source>
        <strain evidence="1 2">CECT 8960</strain>
    </source>
</reference>
<gene>
    <name evidence="1" type="ORF">FHR82_000240</name>
</gene>
<keyword evidence="2" id="KW-1185">Reference proteome</keyword>
<dbReference type="Proteomes" id="UP000520767">
    <property type="component" value="Unassembled WGS sequence"/>
</dbReference>
<evidence type="ECO:0000313" key="1">
    <source>
        <dbReference type="EMBL" id="MBB4904030.1"/>
    </source>
</evidence>
<dbReference type="AlphaFoldDB" id="A0A7W7PZ70"/>
<dbReference type="EMBL" id="JACHJQ010000001">
    <property type="protein sequence ID" value="MBB4904030.1"/>
    <property type="molecule type" value="Genomic_DNA"/>
</dbReference>